<feature type="domain" description="Flagellin N-terminal" evidence="4">
    <location>
        <begin position="3"/>
        <end position="110"/>
    </location>
</feature>
<keyword evidence="5" id="KW-0282">Flagellum</keyword>
<accession>A0A0D7F4I6</accession>
<dbReference type="AlphaFoldDB" id="A0A0D7F4I6"/>
<evidence type="ECO:0000256" key="2">
    <source>
        <dbReference type="ARBA" id="ARBA00005709"/>
    </source>
</evidence>
<comment type="similarity">
    <text evidence="2">Belongs to the bacterial flagellin family.</text>
</comment>
<evidence type="ECO:0000256" key="1">
    <source>
        <dbReference type="ARBA" id="ARBA00004365"/>
    </source>
</evidence>
<proteinExistence type="inferred from homology"/>
<comment type="subcellular location">
    <subcellularLocation>
        <location evidence="1">Bacterial flagellum</location>
    </subcellularLocation>
</comment>
<keyword evidence="5" id="KW-0966">Cell projection</keyword>
<dbReference type="GO" id="GO:0009288">
    <property type="term" value="C:bacterial-type flagellum"/>
    <property type="evidence" value="ECO:0007669"/>
    <property type="project" value="UniProtKB-SubCell"/>
</dbReference>
<keyword evidence="3" id="KW-0975">Bacterial flagellum</keyword>
<evidence type="ECO:0000313" key="6">
    <source>
        <dbReference type="Proteomes" id="UP000032515"/>
    </source>
</evidence>
<evidence type="ECO:0000313" key="5">
    <source>
        <dbReference type="EMBL" id="KIZ48034.1"/>
    </source>
</evidence>
<dbReference type="EMBL" id="JXXE01000022">
    <property type="protein sequence ID" value="KIZ48034.1"/>
    <property type="molecule type" value="Genomic_DNA"/>
</dbReference>
<feature type="non-terminal residue" evidence="5">
    <location>
        <position position="197"/>
    </location>
</feature>
<comment type="caution">
    <text evidence="5">The sequence shown here is derived from an EMBL/GenBank/DDBJ whole genome shotgun (WGS) entry which is preliminary data.</text>
</comment>
<dbReference type="InterPro" id="IPR001029">
    <property type="entry name" value="Flagellin_N"/>
</dbReference>
<dbReference type="Proteomes" id="UP000032515">
    <property type="component" value="Unassembled WGS sequence"/>
</dbReference>
<dbReference type="SUPFAM" id="SSF64518">
    <property type="entry name" value="Phase 1 flagellin"/>
    <property type="match status" value="1"/>
</dbReference>
<gene>
    <name evidence="5" type="ORF">OO17_01040</name>
</gene>
<keyword evidence="5" id="KW-0969">Cilium</keyword>
<evidence type="ECO:0000256" key="3">
    <source>
        <dbReference type="ARBA" id="ARBA00023143"/>
    </source>
</evidence>
<dbReference type="Pfam" id="PF00669">
    <property type="entry name" value="Flagellin_N"/>
    <property type="match status" value="1"/>
</dbReference>
<organism evidence="5 6">
    <name type="scientific">Rhodopseudomonas palustris</name>
    <dbReference type="NCBI Taxonomy" id="1076"/>
    <lineage>
        <taxon>Bacteria</taxon>
        <taxon>Pseudomonadati</taxon>
        <taxon>Pseudomonadota</taxon>
        <taxon>Alphaproteobacteria</taxon>
        <taxon>Hyphomicrobiales</taxon>
        <taxon>Nitrobacteraceae</taxon>
        <taxon>Rhodopseudomonas</taxon>
    </lineage>
</organism>
<dbReference type="PATRIC" id="fig|1076.23.peg.1453"/>
<evidence type="ECO:0000259" key="4">
    <source>
        <dbReference type="Pfam" id="PF00669"/>
    </source>
</evidence>
<sequence length="197" mass="19508">MRQNLSSLQATADMLSTTQSRLSTGKKVNSALDNPTNFFTAASLDSRASDINNLLDGIGNGVQILQSANTGITSLNKLVDSAKSIANQALQTVAGYTSKSSVSTTIAGATADDLRGTATYSNGSAQSLGLQDGQAAPGAISGTTLLGGVAGSKTGATVTGLATTTLLSALGTDKPVAGNSLTVNGHTVTFANGDAPA</sequence>
<dbReference type="GO" id="GO:0005198">
    <property type="term" value="F:structural molecule activity"/>
    <property type="evidence" value="ECO:0007669"/>
    <property type="project" value="InterPro"/>
</dbReference>
<reference evidence="5 6" key="1">
    <citation type="submission" date="2014-11" db="EMBL/GenBank/DDBJ databases">
        <title>Genomics and ecophysiology of heterotrophic nitrogen fixing bacteria isolated from estuarine surface water.</title>
        <authorList>
            <person name="Bentzon-Tilia M."/>
            <person name="Severin I."/>
            <person name="Hansen L.H."/>
            <person name="Riemann L."/>
        </authorList>
    </citation>
    <scope>NUCLEOTIDE SEQUENCE [LARGE SCALE GENOMIC DNA]</scope>
    <source>
        <strain evidence="5 6">BAL398</strain>
    </source>
</reference>
<name>A0A0D7F4I6_RHOPL</name>
<protein>
    <submittedName>
        <fullName evidence="5">Flagellin</fullName>
    </submittedName>
</protein>